<protein>
    <submittedName>
        <fullName evidence="2">Cupin domain-containing protein</fullName>
    </submittedName>
</protein>
<dbReference type="Proteomes" id="UP001500902">
    <property type="component" value="Unassembled WGS sequence"/>
</dbReference>
<sequence>MSYPEPRYFGETGERGGVIDPAGRVPDLTIGAADGTKVHYLATGGSTNGAYGLYRWEMGPKPSGPGPHFHRTMTESFYVLSGTVRLFNGDTWAEGRPGDFLFVPEGGVHAFRNEPGDPATMLILFTPGAPREAYFEELAEIAESGRQLTPEEWTDVYLRHDQYMV</sequence>
<dbReference type="Pfam" id="PF07883">
    <property type="entry name" value="Cupin_2"/>
    <property type="match status" value="1"/>
</dbReference>
<dbReference type="RefSeq" id="WP_344886508.1">
    <property type="nucleotide sequence ID" value="NZ_BAAAZP010000114.1"/>
</dbReference>
<dbReference type="InterPro" id="IPR013096">
    <property type="entry name" value="Cupin_2"/>
</dbReference>
<name>A0ABP7CKG9_9ACTN</name>
<evidence type="ECO:0000259" key="1">
    <source>
        <dbReference type="Pfam" id="PF07883"/>
    </source>
</evidence>
<dbReference type="PANTHER" id="PTHR36440">
    <property type="entry name" value="PUTATIVE (AFU_ORTHOLOGUE AFUA_8G07350)-RELATED"/>
    <property type="match status" value="1"/>
</dbReference>
<organism evidence="2 3">
    <name type="scientific">Nonomuraea antimicrobica</name>
    <dbReference type="NCBI Taxonomy" id="561173"/>
    <lineage>
        <taxon>Bacteria</taxon>
        <taxon>Bacillati</taxon>
        <taxon>Actinomycetota</taxon>
        <taxon>Actinomycetes</taxon>
        <taxon>Streptosporangiales</taxon>
        <taxon>Streptosporangiaceae</taxon>
        <taxon>Nonomuraea</taxon>
    </lineage>
</organism>
<dbReference type="InterPro" id="IPR053146">
    <property type="entry name" value="QDO-like"/>
</dbReference>
<dbReference type="Gene3D" id="2.60.120.10">
    <property type="entry name" value="Jelly Rolls"/>
    <property type="match status" value="1"/>
</dbReference>
<keyword evidence="3" id="KW-1185">Reference proteome</keyword>
<dbReference type="PANTHER" id="PTHR36440:SF1">
    <property type="entry name" value="PUTATIVE (AFU_ORTHOLOGUE AFUA_8G07350)-RELATED"/>
    <property type="match status" value="1"/>
</dbReference>
<evidence type="ECO:0000313" key="2">
    <source>
        <dbReference type="EMBL" id="GAA3689953.1"/>
    </source>
</evidence>
<dbReference type="EMBL" id="BAAAZP010000114">
    <property type="protein sequence ID" value="GAA3689953.1"/>
    <property type="molecule type" value="Genomic_DNA"/>
</dbReference>
<feature type="domain" description="Cupin type-2" evidence="1">
    <location>
        <begin position="55"/>
        <end position="124"/>
    </location>
</feature>
<gene>
    <name evidence="2" type="ORF">GCM10022224_064230</name>
</gene>
<dbReference type="InterPro" id="IPR011051">
    <property type="entry name" value="RmlC_Cupin_sf"/>
</dbReference>
<evidence type="ECO:0000313" key="3">
    <source>
        <dbReference type="Proteomes" id="UP001500902"/>
    </source>
</evidence>
<proteinExistence type="predicted"/>
<comment type="caution">
    <text evidence="2">The sequence shown here is derived from an EMBL/GenBank/DDBJ whole genome shotgun (WGS) entry which is preliminary data.</text>
</comment>
<dbReference type="InterPro" id="IPR014710">
    <property type="entry name" value="RmlC-like_jellyroll"/>
</dbReference>
<accession>A0ABP7CKG9</accession>
<dbReference type="SUPFAM" id="SSF51182">
    <property type="entry name" value="RmlC-like cupins"/>
    <property type="match status" value="1"/>
</dbReference>
<reference evidence="3" key="1">
    <citation type="journal article" date="2019" name="Int. J. Syst. Evol. Microbiol.">
        <title>The Global Catalogue of Microorganisms (GCM) 10K type strain sequencing project: providing services to taxonomists for standard genome sequencing and annotation.</title>
        <authorList>
            <consortium name="The Broad Institute Genomics Platform"/>
            <consortium name="The Broad Institute Genome Sequencing Center for Infectious Disease"/>
            <person name="Wu L."/>
            <person name="Ma J."/>
        </authorList>
    </citation>
    <scope>NUCLEOTIDE SEQUENCE [LARGE SCALE GENOMIC DNA]</scope>
    <source>
        <strain evidence="3">JCM 16904</strain>
    </source>
</reference>